<name>A0AAE8M1H9_9HYPO</name>
<comment type="caution">
    <text evidence="1">The sequence shown here is derived from an EMBL/GenBank/DDBJ whole genome shotgun (WGS) entry which is preliminary data.</text>
</comment>
<proteinExistence type="predicted"/>
<dbReference type="Proteomes" id="UP001187734">
    <property type="component" value="Unassembled WGS sequence"/>
</dbReference>
<evidence type="ECO:0000313" key="1">
    <source>
        <dbReference type="EMBL" id="SPJ72432.1"/>
    </source>
</evidence>
<accession>A0AAE8M1H9</accession>
<reference evidence="1" key="1">
    <citation type="submission" date="2018-03" db="EMBL/GenBank/DDBJ databases">
        <authorList>
            <person name="Guldener U."/>
        </authorList>
    </citation>
    <scope>NUCLEOTIDE SEQUENCE</scope>
</reference>
<sequence>MNLIDHAPESLIEYGILPRSLTRLEEKQALVCERSKHLSFSSICDACHVPLDPGDKVVFEWPMGPWSICWSSYRVDGYNRRGSVTQLDGLCFCNGPRRRDPSQEMIIRLGTDLTWCNPSNLWFINHCHPRIDFPEPDGFDAPAVSIAARKAGIPMLGRLPQELVVSIQSHCPGKSFWELVRVHALKLRLERLPDDGEQNDAHRSALVSWKRGDVTPLSSTFLSSTECLRITVDSDGIYDIERLSEHVHPPKLLKSNLKRYIIAEVGQVKSIRAYFKDGLCWLLHPASHPGFTIWDTSAPPQALELSCATSNGRQVFPKIVGFKECSMVPDLIPRNLSIETVDITASCIAGISFRFYSSREREKFEVFVHTKSNKPTYHAKFSYLVFMPLPANDEILWLQLRSSRHASSLMVCLDMSYQSLLTGPSLTIELSLIMLKVETKLSGVIHIGCQAAATFRVKAFSRRPQLMLCNDAVCEDNFHQPLAFYPKGDPNDPQVLKMITGPQLRHNPPNAQLFWSWAPLELIDNVSVYGDQNGNFHGMHIVYKNGGERFVGINQYLVNATEPAYCKEPTHLNIEITAPRPMSGPRYTMVYFAPTDHRPHPYSEHTQYPLTGELHCWLGPFERTEIRVLPSGSWRRYDMLE</sequence>
<protein>
    <submittedName>
        <fullName evidence="1">Uncharacterized protein</fullName>
    </submittedName>
</protein>
<evidence type="ECO:0000313" key="2">
    <source>
        <dbReference type="Proteomes" id="UP001187734"/>
    </source>
</evidence>
<dbReference type="AlphaFoldDB" id="A0AAE8M1H9"/>
<dbReference type="EMBL" id="ONZP01000063">
    <property type="protein sequence ID" value="SPJ72432.1"/>
    <property type="molecule type" value="Genomic_DNA"/>
</dbReference>
<keyword evidence="2" id="KW-1185">Reference proteome</keyword>
<gene>
    <name evidence="1" type="ORF">FTOL_02160</name>
</gene>
<organism evidence="1 2">
    <name type="scientific">Fusarium torulosum</name>
    <dbReference type="NCBI Taxonomy" id="33205"/>
    <lineage>
        <taxon>Eukaryota</taxon>
        <taxon>Fungi</taxon>
        <taxon>Dikarya</taxon>
        <taxon>Ascomycota</taxon>
        <taxon>Pezizomycotina</taxon>
        <taxon>Sordariomycetes</taxon>
        <taxon>Hypocreomycetidae</taxon>
        <taxon>Hypocreales</taxon>
        <taxon>Nectriaceae</taxon>
        <taxon>Fusarium</taxon>
    </lineage>
</organism>